<dbReference type="CDD" id="cd00096">
    <property type="entry name" value="Ig"/>
    <property type="match status" value="2"/>
</dbReference>
<evidence type="ECO:0000259" key="4">
    <source>
        <dbReference type="PROSITE" id="PS50158"/>
    </source>
</evidence>
<feature type="domain" description="CCHC-type" evidence="4">
    <location>
        <begin position="507"/>
        <end position="522"/>
    </location>
</feature>
<proteinExistence type="predicted"/>
<dbReference type="GO" id="GO:0008270">
    <property type="term" value="F:zinc ion binding"/>
    <property type="evidence" value="ECO:0007669"/>
    <property type="project" value="UniProtKB-KW"/>
</dbReference>
<dbReference type="GO" id="GO:0003676">
    <property type="term" value="F:nucleic acid binding"/>
    <property type="evidence" value="ECO:0007669"/>
    <property type="project" value="InterPro"/>
</dbReference>
<feature type="transmembrane region" description="Helical" evidence="3">
    <location>
        <begin position="963"/>
        <end position="985"/>
    </location>
</feature>
<dbReference type="PROSITE" id="PS50835">
    <property type="entry name" value="IG_LIKE"/>
    <property type="match status" value="1"/>
</dbReference>
<dbReference type="InterPro" id="IPR001878">
    <property type="entry name" value="Znf_CCHC"/>
</dbReference>
<feature type="region of interest" description="Disordered" evidence="2">
    <location>
        <begin position="1"/>
        <end position="41"/>
    </location>
</feature>
<dbReference type="EMBL" id="JBBCAQ010000038">
    <property type="protein sequence ID" value="KAK7572116.1"/>
    <property type="molecule type" value="Genomic_DNA"/>
</dbReference>
<dbReference type="InterPro" id="IPR036179">
    <property type="entry name" value="Ig-like_dom_sf"/>
</dbReference>
<dbReference type="InterPro" id="IPR013783">
    <property type="entry name" value="Ig-like_fold"/>
</dbReference>
<evidence type="ECO:0000313" key="7">
    <source>
        <dbReference type="Proteomes" id="UP001367676"/>
    </source>
</evidence>
<accession>A0AAN9T446</accession>
<dbReference type="SUPFAM" id="SSF48726">
    <property type="entry name" value="Immunoglobulin"/>
    <property type="match status" value="2"/>
</dbReference>
<dbReference type="PROSITE" id="PS50158">
    <property type="entry name" value="ZF_CCHC"/>
    <property type="match status" value="1"/>
</dbReference>
<evidence type="ECO:0000313" key="6">
    <source>
        <dbReference type="EMBL" id="KAK7572116.1"/>
    </source>
</evidence>
<keyword evidence="1" id="KW-0863">Zinc-finger</keyword>
<sequence length="1103" mass="126020">MNSDNGTTESSNSTSSPDDNYIKDPDWRPPTGQGSKDDRPKITCEKLNKAFRAARETSGLMTISNQPQTETMKCLDFSIVLNKLSDEIVKKNLGEIESEEPASSGLTQELNRAALAYSDSGKNNFKNFEYTEANFCDENYAMNKNTHLNKLQICDEIFKMFDNTIAINILFEDKSAVNFVRNDYKLIKRCVNFADDSPPVESVKSNPLNLPESYLNQQNMETNSPIRDRSPLRVRSPIKEISPPTFSPEEKESRIIVPRYRFTRQVIELPVKNLEINDFDTILNNSHNEFKSDMHFLHLDKDFKLGEIPKLGKKTQFDSWIQKFNCNLYMIELYAILYEPDVEFRKHTIFEYKRRLEFVNTEIFRYTSKLYHSKIRKYEHPLDRLNCLREIKDSERLAEIMCLRHRINNQRYDPKRMTARNFILKFKGLIQKYNSFENVVKLDIHEITCAFRYAAFYQNPDYIKKFEKLDRELRFDLTLDNLFLTLEQFGKEKEFYACEDSWLANERCYACHANGHIARDCPIGNLNLRKCYNCEKFTTHISRDCPLKQLGISIRHGVSYRIDNMPPRRHGYSTLPQQNCDLSNLFTRRDEMPPVDVHIPQLEPDWTDKLEYRPPGAPRQQIVLDRAFMLAIGNELFASSLLGVERMDVSDVVQKIRRKSVPNQNVSTPWELFLPVAISHFHTQDDILNNVINQDMSAGVIISTNSLVLQKVSRLHTGNYTCVATNERGETSSKPVSLRVQFSPVCATNEVTIIGGSIEEVLHIRCHVAADPTNVTISWQFTSSEKSHPLTTGNFRFLNDTVSELVYKVNSDRDYGTVTCSADNVIGRQVDACIFQIVPAARPEALRNCSIKSLFNSSDEQMMVECIAGYDGGLPQSFHLEALEPNTQRLHVNLTRNHSPVFRIDGTALNDAGSSMLHLLLYAANQKGRSEAVIIEDIALNGAEKRTEWKMEDSVKNWSTSQITVFFLGSAFLVGSGVLLAIVLIRRSCSSGSDDRTITKHLKLPISSSDNTYTVAYQLKSTGSKQPDIISRDSGTSLLSTKTDLYQNPMANATISKKKPVISHIPDVSTFTQMSHFSSRCLGFRDHFSSSCLNFRLDVSTFV</sequence>
<keyword evidence="3" id="KW-1133">Transmembrane helix</keyword>
<dbReference type="PANTHER" id="PTHR23278">
    <property type="entry name" value="SIDESTEP PROTEIN"/>
    <property type="match status" value="1"/>
</dbReference>
<dbReference type="SUPFAM" id="SSF57756">
    <property type="entry name" value="Retrovirus zinc finger-like domains"/>
    <property type="match status" value="1"/>
</dbReference>
<feature type="domain" description="Ig-like" evidence="5">
    <location>
        <begin position="735"/>
        <end position="831"/>
    </location>
</feature>
<name>A0AAN9T446_9HEMI</name>
<dbReference type="PANTHER" id="PTHR23278:SF26">
    <property type="entry name" value="SIDESTEP III, ISOFORM O"/>
    <property type="match status" value="1"/>
</dbReference>
<dbReference type="Gene3D" id="2.60.40.10">
    <property type="entry name" value="Immunoglobulins"/>
    <property type="match status" value="1"/>
</dbReference>
<keyword evidence="1" id="KW-0862">Zinc</keyword>
<dbReference type="AlphaFoldDB" id="A0AAN9T446"/>
<keyword evidence="3" id="KW-0812">Transmembrane</keyword>
<gene>
    <name evidence="6" type="ORF">V9T40_014588</name>
</gene>
<evidence type="ECO:0008006" key="8">
    <source>
        <dbReference type="Google" id="ProtNLM"/>
    </source>
</evidence>
<evidence type="ECO:0000256" key="3">
    <source>
        <dbReference type="SAM" id="Phobius"/>
    </source>
</evidence>
<reference evidence="6 7" key="1">
    <citation type="submission" date="2024-03" db="EMBL/GenBank/DDBJ databases">
        <title>Adaptation during the transition from Ophiocordyceps entomopathogen to insect associate is accompanied by gene loss and intensified selection.</title>
        <authorList>
            <person name="Ward C.M."/>
            <person name="Onetto C.A."/>
            <person name="Borneman A.R."/>
        </authorList>
    </citation>
    <scope>NUCLEOTIDE SEQUENCE [LARGE SCALE GENOMIC DNA]</scope>
    <source>
        <strain evidence="6">AWRI1</strain>
        <tissue evidence="6">Single Adult Female</tissue>
    </source>
</reference>
<comment type="caution">
    <text evidence="6">The sequence shown here is derived from an EMBL/GenBank/DDBJ whole genome shotgun (WGS) entry which is preliminary data.</text>
</comment>
<protein>
    <recommendedName>
        <fullName evidence="8">Ig-like domain-containing protein</fullName>
    </recommendedName>
</protein>
<evidence type="ECO:0000256" key="2">
    <source>
        <dbReference type="SAM" id="MobiDB-lite"/>
    </source>
</evidence>
<evidence type="ECO:0000256" key="1">
    <source>
        <dbReference type="PROSITE-ProRule" id="PRU00047"/>
    </source>
</evidence>
<evidence type="ECO:0000259" key="5">
    <source>
        <dbReference type="PROSITE" id="PS50835"/>
    </source>
</evidence>
<dbReference type="Gene3D" id="4.10.60.10">
    <property type="entry name" value="Zinc finger, CCHC-type"/>
    <property type="match status" value="1"/>
</dbReference>
<keyword evidence="3" id="KW-0472">Membrane</keyword>
<feature type="compositionally biased region" description="Low complexity" evidence="2">
    <location>
        <begin position="1"/>
        <end position="19"/>
    </location>
</feature>
<organism evidence="6 7">
    <name type="scientific">Parthenolecanium corni</name>
    <dbReference type="NCBI Taxonomy" id="536013"/>
    <lineage>
        <taxon>Eukaryota</taxon>
        <taxon>Metazoa</taxon>
        <taxon>Ecdysozoa</taxon>
        <taxon>Arthropoda</taxon>
        <taxon>Hexapoda</taxon>
        <taxon>Insecta</taxon>
        <taxon>Pterygota</taxon>
        <taxon>Neoptera</taxon>
        <taxon>Paraneoptera</taxon>
        <taxon>Hemiptera</taxon>
        <taxon>Sternorrhyncha</taxon>
        <taxon>Coccoidea</taxon>
        <taxon>Coccidae</taxon>
        <taxon>Parthenolecanium</taxon>
    </lineage>
</organism>
<keyword evidence="1" id="KW-0479">Metal-binding</keyword>
<dbReference type="InterPro" id="IPR007110">
    <property type="entry name" value="Ig-like_dom"/>
</dbReference>
<dbReference type="SMART" id="SM00343">
    <property type="entry name" value="ZnF_C2HC"/>
    <property type="match status" value="2"/>
</dbReference>
<dbReference type="Proteomes" id="UP001367676">
    <property type="component" value="Unassembled WGS sequence"/>
</dbReference>
<keyword evidence="7" id="KW-1185">Reference proteome</keyword>
<dbReference type="InterPro" id="IPR036875">
    <property type="entry name" value="Znf_CCHC_sf"/>
</dbReference>